<keyword evidence="6 13" id="KW-0812">Transmembrane</keyword>
<evidence type="ECO:0000256" key="8">
    <source>
        <dbReference type="ARBA" id="ARBA00022777"/>
    </source>
</evidence>
<dbReference type="GO" id="GO:0005524">
    <property type="term" value="F:ATP binding"/>
    <property type="evidence" value="ECO:0007669"/>
    <property type="project" value="UniProtKB-KW"/>
</dbReference>
<protein>
    <recommendedName>
        <fullName evidence="3">histidine kinase</fullName>
        <ecNumber evidence="3">2.7.13.3</ecNumber>
    </recommendedName>
</protein>
<dbReference type="GO" id="GO:0000156">
    <property type="term" value="F:phosphorelay response regulator activity"/>
    <property type="evidence" value="ECO:0007669"/>
    <property type="project" value="TreeGrafter"/>
</dbReference>
<comment type="subcellular location">
    <subcellularLocation>
        <location evidence="2">Membrane</location>
        <topology evidence="2">Multi-pass membrane protein</topology>
    </subcellularLocation>
</comment>
<evidence type="ECO:0000259" key="14">
    <source>
        <dbReference type="PROSITE" id="PS50109"/>
    </source>
</evidence>
<dbReference type="SUPFAM" id="SSF47384">
    <property type="entry name" value="Homodimeric domain of signal transducing histidine kinase"/>
    <property type="match status" value="1"/>
</dbReference>
<dbReference type="GO" id="GO:0000155">
    <property type="term" value="F:phosphorelay sensor kinase activity"/>
    <property type="evidence" value="ECO:0007669"/>
    <property type="project" value="InterPro"/>
</dbReference>
<dbReference type="AlphaFoldDB" id="A0A424YFU7"/>
<name>A0A424YFU7_9FIRM</name>
<dbReference type="InterPro" id="IPR050351">
    <property type="entry name" value="BphY/WalK/GraS-like"/>
</dbReference>
<feature type="transmembrane region" description="Helical" evidence="13">
    <location>
        <begin position="6"/>
        <end position="29"/>
    </location>
</feature>
<dbReference type="SUPFAM" id="SSF55874">
    <property type="entry name" value="ATPase domain of HSP90 chaperone/DNA topoisomerase II/histidine kinase"/>
    <property type="match status" value="1"/>
</dbReference>
<dbReference type="Pfam" id="PF00672">
    <property type="entry name" value="HAMP"/>
    <property type="match status" value="1"/>
</dbReference>
<evidence type="ECO:0000256" key="9">
    <source>
        <dbReference type="ARBA" id="ARBA00022840"/>
    </source>
</evidence>
<comment type="caution">
    <text evidence="17">The sequence shown here is derived from an EMBL/GenBank/DDBJ whole genome shotgun (WGS) entry which is preliminary data.</text>
</comment>
<evidence type="ECO:0000259" key="16">
    <source>
        <dbReference type="PROSITE" id="PS50885"/>
    </source>
</evidence>
<dbReference type="GO" id="GO:0007234">
    <property type="term" value="P:osmosensory signaling via phosphorelay pathway"/>
    <property type="evidence" value="ECO:0007669"/>
    <property type="project" value="TreeGrafter"/>
</dbReference>
<accession>A0A424YFU7</accession>
<dbReference type="PROSITE" id="PS50885">
    <property type="entry name" value="HAMP"/>
    <property type="match status" value="1"/>
</dbReference>
<dbReference type="EC" id="2.7.13.3" evidence="3"/>
<organism evidence="17 18">
    <name type="scientific">Candidatus Syntrophonatronum acetioxidans</name>
    <dbReference type="NCBI Taxonomy" id="1795816"/>
    <lineage>
        <taxon>Bacteria</taxon>
        <taxon>Bacillati</taxon>
        <taxon>Bacillota</taxon>
        <taxon>Clostridia</taxon>
        <taxon>Eubacteriales</taxon>
        <taxon>Syntrophomonadaceae</taxon>
        <taxon>Candidatus Syntrophonatronum</taxon>
    </lineage>
</organism>
<evidence type="ECO:0000256" key="12">
    <source>
        <dbReference type="ARBA" id="ARBA00023136"/>
    </source>
</evidence>
<keyword evidence="10 13" id="KW-1133">Transmembrane helix</keyword>
<dbReference type="Pfam" id="PF02518">
    <property type="entry name" value="HATPase_c"/>
    <property type="match status" value="1"/>
</dbReference>
<keyword evidence="7" id="KW-0547">Nucleotide-binding</keyword>
<dbReference type="SMART" id="SM00304">
    <property type="entry name" value="HAMP"/>
    <property type="match status" value="1"/>
</dbReference>
<evidence type="ECO:0000313" key="17">
    <source>
        <dbReference type="EMBL" id="RQD76714.1"/>
    </source>
</evidence>
<dbReference type="CDD" id="cd06225">
    <property type="entry name" value="HAMP"/>
    <property type="match status" value="1"/>
</dbReference>
<keyword evidence="8 17" id="KW-0418">Kinase</keyword>
<dbReference type="Proteomes" id="UP000285138">
    <property type="component" value="Unassembled WGS sequence"/>
</dbReference>
<evidence type="ECO:0000256" key="10">
    <source>
        <dbReference type="ARBA" id="ARBA00022989"/>
    </source>
</evidence>
<evidence type="ECO:0000256" key="7">
    <source>
        <dbReference type="ARBA" id="ARBA00022741"/>
    </source>
</evidence>
<evidence type="ECO:0000256" key="6">
    <source>
        <dbReference type="ARBA" id="ARBA00022692"/>
    </source>
</evidence>
<dbReference type="PANTHER" id="PTHR42878:SF7">
    <property type="entry name" value="SENSOR HISTIDINE KINASE GLRK"/>
    <property type="match status" value="1"/>
</dbReference>
<proteinExistence type="predicted"/>
<dbReference type="InterPro" id="IPR003660">
    <property type="entry name" value="HAMP_dom"/>
</dbReference>
<dbReference type="SMART" id="SM00388">
    <property type="entry name" value="HisKA"/>
    <property type="match status" value="1"/>
</dbReference>
<dbReference type="GO" id="GO:0016020">
    <property type="term" value="C:membrane"/>
    <property type="evidence" value="ECO:0007669"/>
    <property type="project" value="UniProtKB-SubCell"/>
</dbReference>
<dbReference type="Pfam" id="PF00512">
    <property type="entry name" value="HisKA"/>
    <property type="match status" value="1"/>
</dbReference>
<dbReference type="CDD" id="cd00130">
    <property type="entry name" value="PAS"/>
    <property type="match status" value="1"/>
</dbReference>
<dbReference type="InterPro" id="IPR005467">
    <property type="entry name" value="His_kinase_dom"/>
</dbReference>
<dbReference type="Gene3D" id="3.30.565.10">
    <property type="entry name" value="Histidine kinase-like ATPase, C-terminal domain"/>
    <property type="match status" value="1"/>
</dbReference>
<keyword evidence="5" id="KW-0808">Transferase</keyword>
<evidence type="ECO:0000256" key="2">
    <source>
        <dbReference type="ARBA" id="ARBA00004141"/>
    </source>
</evidence>
<keyword evidence="4" id="KW-0597">Phosphoprotein</keyword>
<dbReference type="PANTHER" id="PTHR42878">
    <property type="entry name" value="TWO-COMPONENT HISTIDINE KINASE"/>
    <property type="match status" value="1"/>
</dbReference>
<dbReference type="InterPro" id="IPR035965">
    <property type="entry name" value="PAS-like_dom_sf"/>
</dbReference>
<dbReference type="FunFam" id="1.10.287.130:FF:000001">
    <property type="entry name" value="Two-component sensor histidine kinase"/>
    <property type="match status" value="1"/>
</dbReference>
<dbReference type="Gene3D" id="1.10.287.130">
    <property type="match status" value="1"/>
</dbReference>
<dbReference type="InterPro" id="IPR004358">
    <property type="entry name" value="Sig_transdc_His_kin-like_C"/>
</dbReference>
<dbReference type="InterPro" id="IPR036097">
    <property type="entry name" value="HisK_dim/P_sf"/>
</dbReference>
<gene>
    <name evidence="17" type="ORF">D5R97_03780</name>
</gene>
<feature type="domain" description="Histidine kinase" evidence="14">
    <location>
        <begin position="372"/>
        <end position="590"/>
    </location>
</feature>
<dbReference type="NCBIfam" id="TIGR00229">
    <property type="entry name" value="sensory_box"/>
    <property type="match status" value="1"/>
</dbReference>
<sequence>MLKSMHWKIVLIYTLLILFALQFFGVFLLQGIEEYYLEDYSSTLDSQGELLASFLRRHQIDEEAESYIHDLVRGFGHQEGTEIMVLDSYGRVISSTSEDPDQLGKRIVHREVTRALTGTKSEDLRVIPETNQRAKYLALPVKSGQSVVGVVYLVGSLEKIDSALQQIRTILLTGGLLVLAVTAALGFALSHTITRPIREITSKAEIMASGDFNQKIDIKEEDEIGQLGKMFNHLTCQLDETLKEISMEKSKVESILNYMTDGILAYNRQGQLIHINPAARSMLGLAEEDDPRPTGKELLEKLCPDRDYWFCLEKGEQLVREFRRGEEEERILKAYFAPFKAGEGSLKGVLLVLHDITREKKISELQQEFVANVSHELRTPLTSIKSYVEALINGAMEDKGVKENFLGVVEKETERMVRLVQDLLILSHLDHRQVNWKKEWTDLKEFMEEIKNQTQVDFKEEDISFQVAVSSELPLVYVDRDRIKQVLLNILSNARQYTSRGGKVTLEAREESGGMAVYVTDTGCGIPPEDLPRIFERFYRVDKTRSRNHGGTGLGLSIARQIVEAHGGEMSLESKFGEGTRVIIKLPLTDTREWKGGEACVGKV</sequence>
<dbReference type="EMBL" id="QZAA01000111">
    <property type="protein sequence ID" value="RQD76714.1"/>
    <property type="molecule type" value="Genomic_DNA"/>
</dbReference>
<dbReference type="PROSITE" id="PS50112">
    <property type="entry name" value="PAS"/>
    <property type="match status" value="1"/>
</dbReference>
<evidence type="ECO:0000313" key="18">
    <source>
        <dbReference type="Proteomes" id="UP000285138"/>
    </source>
</evidence>
<dbReference type="PRINTS" id="PR00344">
    <property type="entry name" value="BCTRLSENSOR"/>
</dbReference>
<comment type="catalytic activity">
    <reaction evidence="1">
        <text>ATP + protein L-histidine = ADP + protein N-phospho-L-histidine.</text>
        <dbReference type="EC" id="2.7.13.3"/>
    </reaction>
</comment>
<evidence type="ECO:0000256" key="4">
    <source>
        <dbReference type="ARBA" id="ARBA00022553"/>
    </source>
</evidence>
<keyword evidence="11" id="KW-0902">Two-component regulatory system</keyword>
<evidence type="ECO:0000256" key="5">
    <source>
        <dbReference type="ARBA" id="ARBA00022679"/>
    </source>
</evidence>
<dbReference type="CDD" id="cd00082">
    <property type="entry name" value="HisKA"/>
    <property type="match status" value="1"/>
</dbReference>
<evidence type="ECO:0000256" key="13">
    <source>
        <dbReference type="SAM" id="Phobius"/>
    </source>
</evidence>
<dbReference type="Pfam" id="PF23846">
    <property type="entry name" value="Cache_WalK"/>
    <property type="match status" value="1"/>
</dbReference>
<feature type="domain" description="PAS" evidence="15">
    <location>
        <begin position="248"/>
        <end position="289"/>
    </location>
</feature>
<dbReference type="InterPro" id="IPR000014">
    <property type="entry name" value="PAS"/>
</dbReference>
<dbReference type="InterPro" id="IPR057640">
    <property type="entry name" value="Cache_WalK"/>
</dbReference>
<keyword evidence="12 13" id="KW-0472">Membrane</keyword>
<dbReference type="Gene3D" id="1.10.8.500">
    <property type="entry name" value="HAMP domain in histidine kinase"/>
    <property type="match status" value="1"/>
</dbReference>
<evidence type="ECO:0000256" key="1">
    <source>
        <dbReference type="ARBA" id="ARBA00000085"/>
    </source>
</evidence>
<dbReference type="FunFam" id="3.30.565.10:FF:000006">
    <property type="entry name" value="Sensor histidine kinase WalK"/>
    <property type="match status" value="1"/>
</dbReference>
<keyword evidence="9" id="KW-0067">ATP-binding</keyword>
<evidence type="ECO:0000256" key="11">
    <source>
        <dbReference type="ARBA" id="ARBA00023012"/>
    </source>
</evidence>
<dbReference type="SUPFAM" id="SSF55785">
    <property type="entry name" value="PYP-like sensor domain (PAS domain)"/>
    <property type="match status" value="1"/>
</dbReference>
<evidence type="ECO:0000256" key="3">
    <source>
        <dbReference type="ARBA" id="ARBA00012438"/>
    </source>
</evidence>
<feature type="transmembrane region" description="Helical" evidence="13">
    <location>
        <begin position="169"/>
        <end position="189"/>
    </location>
</feature>
<dbReference type="SMART" id="SM00387">
    <property type="entry name" value="HATPase_c"/>
    <property type="match status" value="1"/>
</dbReference>
<dbReference type="SUPFAM" id="SSF158472">
    <property type="entry name" value="HAMP domain-like"/>
    <property type="match status" value="1"/>
</dbReference>
<dbReference type="SMART" id="SM00091">
    <property type="entry name" value="PAS"/>
    <property type="match status" value="1"/>
</dbReference>
<dbReference type="Gene3D" id="3.30.450.20">
    <property type="entry name" value="PAS domain"/>
    <property type="match status" value="2"/>
</dbReference>
<dbReference type="PROSITE" id="PS50109">
    <property type="entry name" value="HIS_KIN"/>
    <property type="match status" value="1"/>
</dbReference>
<dbReference type="CDD" id="cd00075">
    <property type="entry name" value="HATPase"/>
    <property type="match status" value="1"/>
</dbReference>
<dbReference type="InterPro" id="IPR036890">
    <property type="entry name" value="HATPase_C_sf"/>
</dbReference>
<dbReference type="GO" id="GO:0030295">
    <property type="term" value="F:protein kinase activator activity"/>
    <property type="evidence" value="ECO:0007669"/>
    <property type="project" value="TreeGrafter"/>
</dbReference>
<evidence type="ECO:0000259" key="15">
    <source>
        <dbReference type="PROSITE" id="PS50112"/>
    </source>
</evidence>
<dbReference type="InterPro" id="IPR003661">
    <property type="entry name" value="HisK_dim/P_dom"/>
</dbReference>
<dbReference type="InterPro" id="IPR003594">
    <property type="entry name" value="HATPase_dom"/>
</dbReference>
<reference evidence="17 18" key="1">
    <citation type="submission" date="2018-08" db="EMBL/GenBank/DDBJ databases">
        <title>The metabolism and importance of syntrophic acetate oxidation coupled to methane or sulfide production in haloalkaline environments.</title>
        <authorList>
            <person name="Timmers P.H.A."/>
            <person name="Vavourakis C.D."/>
            <person name="Sorokin D.Y."/>
            <person name="Sinninghe Damste J.S."/>
            <person name="Muyzer G."/>
            <person name="Stams A.J.M."/>
            <person name="Plugge C.M."/>
        </authorList>
    </citation>
    <scope>NUCLEOTIDE SEQUENCE [LARGE SCALE GENOMIC DNA]</scope>
    <source>
        <strain evidence="17">MSAO_Bac1</strain>
    </source>
</reference>
<feature type="domain" description="HAMP" evidence="16">
    <location>
        <begin position="191"/>
        <end position="243"/>
    </location>
</feature>
<dbReference type="Pfam" id="PF13188">
    <property type="entry name" value="PAS_8"/>
    <property type="match status" value="1"/>
</dbReference>